<keyword evidence="2" id="KW-1185">Reference proteome</keyword>
<accession>A0A0B7GPS6</accession>
<proteinExistence type="predicted"/>
<dbReference type="AlphaFoldDB" id="A0A0B7GPS6"/>
<name>A0A0B7GPS6_TREPH</name>
<gene>
    <name evidence="1" type="ORF">TPHV1_10227</name>
</gene>
<dbReference type="EMBL" id="CDNC01000001">
    <property type="protein sequence ID" value="CEM60559.1"/>
    <property type="molecule type" value="Genomic_DNA"/>
</dbReference>
<evidence type="ECO:0000313" key="1">
    <source>
        <dbReference type="EMBL" id="CEM60559.1"/>
    </source>
</evidence>
<dbReference type="Proteomes" id="UP000042527">
    <property type="component" value="Unassembled WGS sequence"/>
</dbReference>
<reference evidence="2" key="1">
    <citation type="submission" date="2015-01" db="EMBL/GenBank/DDBJ databases">
        <authorList>
            <person name="Manzoor Shahid"/>
            <person name="Zubair Saima"/>
        </authorList>
    </citation>
    <scope>NUCLEOTIDE SEQUENCE [LARGE SCALE GENOMIC DNA]</scope>
    <source>
        <strain evidence="2">V1</strain>
    </source>
</reference>
<evidence type="ECO:0000313" key="2">
    <source>
        <dbReference type="Proteomes" id="UP000042527"/>
    </source>
</evidence>
<protein>
    <submittedName>
        <fullName evidence="1">Uncharacterized protein</fullName>
    </submittedName>
</protein>
<organism evidence="1 2">
    <name type="scientific">Treponema phagedenis</name>
    <dbReference type="NCBI Taxonomy" id="162"/>
    <lineage>
        <taxon>Bacteria</taxon>
        <taxon>Pseudomonadati</taxon>
        <taxon>Spirochaetota</taxon>
        <taxon>Spirochaetia</taxon>
        <taxon>Spirochaetales</taxon>
        <taxon>Treponemataceae</taxon>
        <taxon>Treponema</taxon>
    </lineage>
</organism>
<sequence>MELQKKKIDSFLDTVKDLKTEYQEGVTKQKTVKSIASLIRCIGLGGKKQKIIQNTQTLR</sequence>